<dbReference type="GO" id="GO:0000049">
    <property type="term" value="F:tRNA binding"/>
    <property type="evidence" value="ECO:0007669"/>
    <property type="project" value="InterPro"/>
</dbReference>
<dbReference type="SUPFAM" id="SSF54211">
    <property type="entry name" value="Ribosomal protein S5 domain 2-like"/>
    <property type="match status" value="1"/>
</dbReference>
<evidence type="ECO:0000256" key="6">
    <source>
        <dbReference type="ARBA" id="ARBA00022884"/>
    </source>
</evidence>
<dbReference type="EMBL" id="FMXA01000012">
    <property type="protein sequence ID" value="SDA51964.1"/>
    <property type="molecule type" value="Genomic_DNA"/>
</dbReference>
<dbReference type="InterPro" id="IPR014721">
    <property type="entry name" value="Ribsml_uS5_D2-typ_fold_subgr"/>
</dbReference>
<dbReference type="NCBIfam" id="TIGR00188">
    <property type="entry name" value="rnpA"/>
    <property type="match status" value="1"/>
</dbReference>
<evidence type="ECO:0000256" key="1">
    <source>
        <dbReference type="ARBA" id="ARBA00002663"/>
    </source>
</evidence>
<keyword evidence="5" id="KW-0378">Hydrolase</keyword>
<keyword evidence="9" id="KW-1185">Reference proteome</keyword>
<evidence type="ECO:0000256" key="3">
    <source>
        <dbReference type="ARBA" id="ARBA00022722"/>
    </source>
</evidence>
<dbReference type="Gene3D" id="3.30.230.10">
    <property type="match status" value="1"/>
</dbReference>
<dbReference type="PROSITE" id="PS00648">
    <property type="entry name" value="RIBONUCLEASE_P"/>
    <property type="match status" value="1"/>
</dbReference>
<dbReference type="PANTHER" id="PTHR33992">
    <property type="entry name" value="RIBONUCLEASE P PROTEIN COMPONENT"/>
    <property type="match status" value="1"/>
</dbReference>
<keyword evidence="6" id="KW-0694">RNA-binding</keyword>
<name>A0A1G5W206_9FIRM</name>
<evidence type="ECO:0000256" key="7">
    <source>
        <dbReference type="NCBIfam" id="TIGR00188"/>
    </source>
</evidence>
<dbReference type="InterPro" id="IPR020539">
    <property type="entry name" value="RNase_P_CS"/>
</dbReference>
<dbReference type="GO" id="GO:0030677">
    <property type="term" value="C:ribonuclease P complex"/>
    <property type="evidence" value="ECO:0007669"/>
    <property type="project" value="TreeGrafter"/>
</dbReference>
<evidence type="ECO:0000313" key="8">
    <source>
        <dbReference type="EMBL" id="SDA51964.1"/>
    </source>
</evidence>
<comment type="function">
    <text evidence="1">RNaseP catalyzes the removal of the 5'-leader sequence from pre-tRNA to produce the mature 5'-terminus. It can also cleave other RNA substrates such as 4.5S RNA. The protein component plays an auxiliary but essential role in vivo by binding to the 5'-leader sequence and broadening the substrate specificity of the ribozyme.</text>
</comment>
<dbReference type="EC" id="3.1.26.5" evidence="7"/>
<dbReference type="GO" id="GO:0042781">
    <property type="term" value="F:3'-tRNA processing endoribonuclease activity"/>
    <property type="evidence" value="ECO:0007669"/>
    <property type="project" value="TreeGrafter"/>
</dbReference>
<dbReference type="Proteomes" id="UP000199689">
    <property type="component" value="Unassembled WGS sequence"/>
</dbReference>
<proteinExistence type="predicted"/>
<dbReference type="InterPro" id="IPR020568">
    <property type="entry name" value="Ribosomal_Su5_D2-typ_SF"/>
</dbReference>
<protein>
    <recommendedName>
        <fullName evidence="7">Ribonuclease P protein component</fullName>
        <ecNumber evidence="7">3.1.26.5</ecNumber>
    </recommendedName>
</protein>
<gene>
    <name evidence="8" type="ORF">SAMN02910343_01063</name>
</gene>
<evidence type="ECO:0000256" key="5">
    <source>
        <dbReference type="ARBA" id="ARBA00022801"/>
    </source>
</evidence>
<keyword evidence="3" id="KW-0540">Nuclease</keyword>
<dbReference type="AlphaFoldDB" id="A0A1G5W206"/>
<keyword evidence="4" id="KW-0255">Endonuclease</keyword>
<evidence type="ECO:0000256" key="4">
    <source>
        <dbReference type="ARBA" id="ARBA00022759"/>
    </source>
</evidence>
<dbReference type="PANTHER" id="PTHR33992:SF1">
    <property type="entry name" value="RIBONUCLEASE P PROTEIN COMPONENT"/>
    <property type="match status" value="1"/>
</dbReference>
<dbReference type="Pfam" id="PF00825">
    <property type="entry name" value="Ribonuclease_P"/>
    <property type="match status" value="1"/>
</dbReference>
<dbReference type="STRING" id="209880.SAMN02910343_01063"/>
<accession>A0A1G5W206</accession>
<dbReference type="GO" id="GO:0004526">
    <property type="term" value="F:ribonuclease P activity"/>
    <property type="evidence" value="ECO:0007669"/>
    <property type="project" value="UniProtKB-UniRule"/>
</dbReference>
<evidence type="ECO:0000256" key="2">
    <source>
        <dbReference type="ARBA" id="ARBA00022694"/>
    </source>
</evidence>
<reference evidence="8 9" key="1">
    <citation type="submission" date="2016-10" db="EMBL/GenBank/DDBJ databases">
        <authorList>
            <person name="de Groot N.N."/>
        </authorList>
    </citation>
    <scope>NUCLEOTIDE SEQUENCE [LARGE SCALE GENOMIC DNA]</scope>
    <source>
        <strain evidence="8 9">DSM 15230</strain>
    </source>
</reference>
<evidence type="ECO:0000313" key="9">
    <source>
        <dbReference type="Proteomes" id="UP000199689"/>
    </source>
</evidence>
<keyword evidence="2" id="KW-0819">tRNA processing</keyword>
<organism evidence="8 9">
    <name type="scientific">Allisonella histaminiformans</name>
    <dbReference type="NCBI Taxonomy" id="209880"/>
    <lineage>
        <taxon>Bacteria</taxon>
        <taxon>Bacillati</taxon>
        <taxon>Bacillota</taxon>
        <taxon>Negativicutes</taxon>
        <taxon>Veillonellales</taxon>
        <taxon>Veillonellaceae</taxon>
        <taxon>Allisonella</taxon>
    </lineage>
</organism>
<sequence>MYVAKAKNKPVRIGFVATKHIGHAFARNRAKRLMKEVYRLHRHELASGHEVIMLAGSFLTGASFSEAEKAILALWRKAGLMERKK</sequence>
<dbReference type="InterPro" id="IPR000100">
    <property type="entry name" value="RNase_P"/>
</dbReference>